<sequence>MACAIDREAPLRQGQRYWADALDKKQCRPSLKKVAQCNGKKPTC</sequence>
<evidence type="ECO:0000313" key="2">
    <source>
        <dbReference type="Proteomes" id="UP000268048"/>
    </source>
</evidence>
<protein>
    <submittedName>
        <fullName evidence="1">Uncharacterized protein</fullName>
    </submittedName>
</protein>
<proteinExistence type="predicted"/>
<dbReference type="AlphaFoldDB" id="A0A3G7TID3"/>
<organism evidence="1 2">
    <name type="scientific">Pseudomonas chlororaphis</name>
    <dbReference type="NCBI Taxonomy" id="587753"/>
    <lineage>
        <taxon>Bacteria</taxon>
        <taxon>Pseudomonadati</taxon>
        <taxon>Pseudomonadota</taxon>
        <taxon>Gammaproteobacteria</taxon>
        <taxon>Pseudomonadales</taxon>
        <taxon>Pseudomonadaceae</taxon>
        <taxon>Pseudomonas</taxon>
    </lineage>
</organism>
<reference evidence="1 2" key="1">
    <citation type="submission" date="2018-03" db="EMBL/GenBank/DDBJ databases">
        <title>Diversity of phytobeneficial traits revealed by whole-genome analysis of worldwide-isolated phenazine-producing Pseudomonas spp.</title>
        <authorList>
            <person name="Biessy A."/>
            <person name="Novinscak A."/>
            <person name="Blom J."/>
            <person name="Leger G."/>
            <person name="Thomashow L.S."/>
            <person name="Cazorla F.M."/>
            <person name="Josic D."/>
            <person name="Filion M."/>
        </authorList>
    </citation>
    <scope>NUCLEOTIDE SEQUENCE [LARGE SCALE GENOMIC DNA]</scope>
    <source>
        <strain evidence="1 2">B25</strain>
    </source>
</reference>
<dbReference type="Proteomes" id="UP000268048">
    <property type="component" value="Chromosome"/>
</dbReference>
<gene>
    <name evidence="1" type="ORF">C4K04_0688</name>
</gene>
<dbReference type="EMBL" id="CP027753">
    <property type="protein sequence ID" value="AZE46388.1"/>
    <property type="molecule type" value="Genomic_DNA"/>
</dbReference>
<name>A0A3G7TID3_9PSED</name>
<accession>A0A3G7TID3</accession>
<evidence type="ECO:0000313" key="1">
    <source>
        <dbReference type="EMBL" id="AZE46388.1"/>
    </source>
</evidence>